<feature type="compositionally biased region" description="Basic and acidic residues" evidence="1">
    <location>
        <begin position="78"/>
        <end position="88"/>
    </location>
</feature>
<dbReference type="RefSeq" id="WP_382261530.1">
    <property type="nucleotide sequence ID" value="NZ_JBHTAS010000001.1"/>
</dbReference>
<dbReference type="AlphaFoldDB" id="A0ABD5XXY0"/>
<dbReference type="EMBL" id="JBHTAS010000001">
    <property type="protein sequence ID" value="MFC7139987.1"/>
    <property type="molecule type" value="Genomic_DNA"/>
</dbReference>
<evidence type="ECO:0000313" key="2">
    <source>
        <dbReference type="EMBL" id="MFC7139987.1"/>
    </source>
</evidence>
<evidence type="ECO:0000256" key="1">
    <source>
        <dbReference type="SAM" id="MobiDB-lite"/>
    </source>
</evidence>
<reference evidence="2 3" key="1">
    <citation type="journal article" date="2019" name="Int. J. Syst. Evol. Microbiol.">
        <title>The Global Catalogue of Microorganisms (GCM) 10K type strain sequencing project: providing services to taxonomists for standard genome sequencing and annotation.</title>
        <authorList>
            <consortium name="The Broad Institute Genomics Platform"/>
            <consortium name="The Broad Institute Genome Sequencing Center for Infectious Disease"/>
            <person name="Wu L."/>
            <person name="Ma J."/>
        </authorList>
    </citation>
    <scope>NUCLEOTIDE SEQUENCE [LARGE SCALE GENOMIC DNA]</scope>
    <source>
        <strain evidence="2 3">XZYJT29</strain>
    </source>
</reference>
<evidence type="ECO:0000313" key="3">
    <source>
        <dbReference type="Proteomes" id="UP001596432"/>
    </source>
</evidence>
<accession>A0ABD5XXY0</accession>
<keyword evidence="3" id="KW-1185">Reference proteome</keyword>
<feature type="region of interest" description="Disordered" evidence="1">
    <location>
        <begin position="67"/>
        <end position="88"/>
    </location>
</feature>
<sequence>MYDDTRKAGFILADDQGIDWLGDRGRYQTAVSSETASEPATYDTADAPEDSAFDGCNGYVAIVSEDGISGGLWSGTSDDARSASDDSP</sequence>
<proteinExistence type="predicted"/>
<gene>
    <name evidence="2" type="ORF">ACFQMA_09090</name>
</gene>
<protein>
    <submittedName>
        <fullName evidence="2">Uncharacterized protein</fullName>
    </submittedName>
</protein>
<dbReference type="Proteomes" id="UP001596432">
    <property type="component" value="Unassembled WGS sequence"/>
</dbReference>
<comment type="caution">
    <text evidence="2">The sequence shown here is derived from an EMBL/GenBank/DDBJ whole genome shotgun (WGS) entry which is preliminary data.</text>
</comment>
<organism evidence="2 3">
    <name type="scientific">Halosimplex aquaticum</name>
    <dbReference type="NCBI Taxonomy" id="3026162"/>
    <lineage>
        <taxon>Archaea</taxon>
        <taxon>Methanobacteriati</taxon>
        <taxon>Methanobacteriota</taxon>
        <taxon>Stenosarchaea group</taxon>
        <taxon>Halobacteria</taxon>
        <taxon>Halobacteriales</taxon>
        <taxon>Haloarculaceae</taxon>
        <taxon>Halosimplex</taxon>
    </lineage>
</organism>
<name>A0ABD5XXY0_9EURY</name>